<protein>
    <submittedName>
        <fullName evidence="2">Uncharacterized protein</fullName>
    </submittedName>
</protein>
<dbReference type="EMBL" id="DSVQ01000015">
    <property type="protein sequence ID" value="HGT39803.1"/>
    <property type="molecule type" value="Genomic_DNA"/>
</dbReference>
<feature type="transmembrane region" description="Helical" evidence="1">
    <location>
        <begin position="61"/>
        <end position="84"/>
    </location>
</feature>
<sequence length="153" mass="16243">MTTSPPQQVREFVDRPNRTDPGAYVLANSWYYPGVIGGCGLVFAVLYACSGSVAGLMALSLGGALLGVLLTLAATAWGVVIVFADDTRSGLWFTLFPPYMVVYAARRWQWMAQPSVLFVCGVLLAGASLWAAQRQAESLSAEAPASATQPAPR</sequence>
<evidence type="ECO:0000313" key="2">
    <source>
        <dbReference type="EMBL" id="HGT39803.1"/>
    </source>
</evidence>
<proteinExistence type="predicted"/>
<dbReference type="AlphaFoldDB" id="A0A7C4QPT1"/>
<organism evidence="2">
    <name type="scientific">Schlesneria paludicola</name>
    <dbReference type="NCBI Taxonomy" id="360056"/>
    <lineage>
        <taxon>Bacteria</taxon>
        <taxon>Pseudomonadati</taxon>
        <taxon>Planctomycetota</taxon>
        <taxon>Planctomycetia</taxon>
        <taxon>Planctomycetales</taxon>
        <taxon>Planctomycetaceae</taxon>
        <taxon>Schlesneria</taxon>
    </lineage>
</organism>
<reference evidence="2" key="1">
    <citation type="journal article" date="2020" name="mSystems">
        <title>Genome- and Community-Level Interaction Insights into Carbon Utilization and Element Cycling Functions of Hydrothermarchaeota in Hydrothermal Sediment.</title>
        <authorList>
            <person name="Zhou Z."/>
            <person name="Liu Y."/>
            <person name="Xu W."/>
            <person name="Pan J."/>
            <person name="Luo Z.H."/>
            <person name="Li M."/>
        </authorList>
    </citation>
    <scope>NUCLEOTIDE SEQUENCE [LARGE SCALE GENOMIC DNA]</scope>
    <source>
        <strain evidence="2">SpSt-508</strain>
    </source>
</reference>
<keyword evidence="1" id="KW-0472">Membrane</keyword>
<accession>A0A7C4QPT1</accession>
<feature type="transmembrane region" description="Helical" evidence="1">
    <location>
        <begin position="115"/>
        <end position="132"/>
    </location>
</feature>
<keyword evidence="1" id="KW-0812">Transmembrane</keyword>
<comment type="caution">
    <text evidence="2">The sequence shown here is derived from an EMBL/GenBank/DDBJ whole genome shotgun (WGS) entry which is preliminary data.</text>
</comment>
<gene>
    <name evidence="2" type="ORF">ENS64_11160</name>
</gene>
<feature type="transmembrane region" description="Helical" evidence="1">
    <location>
        <begin position="30"/>
        <end position="49"/>
    </location>
</feature>
<name>A0A7C4QPT1_9PLAN</name>
<evidence type="ECO:0000256" key="1">
    <source>
        <dbReference type="SAM" id="Phobius"/>
    </source>
</evidence>
<keyword evidence="1" id="KW-1133">Transmembrane helix</keyword>